<dbReference type="PANTHER" id="PTHR24351">
    <property type="entry name" value="RIBOSOMAL PROTEIN S6 KINASE"/>
    <property type="match status" value="1"/>
</dbReference>
<keyword evidence="2" id="KW-0597">Phosphoprotein</keyword>
<keyword evidence="11" id="KW-1185">Reference proteome</keyword>
<evidence type="ECO:0000259" key="9">
    <source>
        <dbReference type="PROSITE" id="PS50011"/>
    </source>
</evidence>
<evidence type="ECO:0000256" key="2">
    <source>
        <dbReference type="ARBA" id="ARBA00022553"/>
    </source>
</evidence>
<dbReference type="SUPFAM" id="SSF56112">
    <property type="entry name" value="Protein kinase-like (PK-like)"/>
    <property type="match status" value="1"/>
</dbReference>
<evidence type="ECO:0000256" key="8">
    <source>
        <dbReference type="SAM" id="MobiDB-lite"/>
    </source>
</evidence>
<dbReference type="InterPro" id="IPR017441">
    <property type="entry name" value="Protein_kinase_ATP_BS"/>
</dbReference>
<evidence type="ECO:0000313" key="11">
    <source>
        <dbReference type="Proteomes" id="UP001215280"/>
    </source>
</evidence>
<dbReference type="InterPro" id="IPR000719">
    <property type="entry name" value="Prot_kinase_dom"/>
</dbReference>
<sequence>MRNSTSASATPKSCSKFKVTLSRLFSKKSSFASSPPTVPRTASLDQFDVLHRIGQGGTSSVFLVRQQERQRLFALKQAPKWDQSADVNQEQNILKKIATLPDAPRSLLPLVASWSDSENSYILTPWCGGKDMSGFFVGGQRLSAERVKFYMAQLVTAVEALHKVGVVHRDIKPANVFLTKEGNVVLGDFGFAKQFPMSGGDEEPAYVSFDVDPSATSGSFLKPTCDDSVKFTTQRCGTLYWMSPAQHAGTPYAYDADMWALGLLLFKMRTGRLPFGNNADTHVELHAAYARDAIEFKNADGLDDVTKDLIRGLLVKDGRARMMIGEAKSHPYFHGVDWVAVARHEVPVPWVPAEPYVPKTARPNLLSPGLPCDSDRTFCYVAPTFFKPPPGRIVTFVQRVFKFGDKKPQVTQPVKSEAQGNFYEIDLGAGSASSVVKNEAPDSEHISRSGGALKSAETSPPRAQSLLGVLASFFKCRQPPPVPAESSQRQAHGRINTGGSLGISQECRTAKSSRNIGCGPSLGRQIAEWVRRRFRVRVKTGALRGLDLTAC</sequence>
<evidence type="ECO:0000256" key="6">
    <source>
        <dbReference type="ARBA" id="ARBA00022840"/>
    </source>
</evidence>
<evidence type="ECO:0000256" key="7">
    <source>
        <dbReference type="PROSITE-ProRule" id="PRU10141"/>
    </source>
</evidence>
<dbReference type="AlphaFoldDB" id="A0AAD7JDW7"/>
<protein>
    <submittedName>
        <fullName evidence="10">Kinase-like domain-containing protein</fullName>
    </submittedName>
</protein>
<feature type="region of interest" description="Disordered" evidence="8">
    <location>
        <begin position="438"/>
        <end position="459"/>
    </location>
</feature>
<feature type="region of interest" description="Disordered" evidence="8">
    <location>
        <begin position="481"/>
        <end position="502"/>
    </location>
</feature>
<evidence type="ECO:0000256" key="1">
    <source>
        <dbReference type="ARBA" id="ARBA00022527"/>
    </source>
</evidence>
<dbReference type="InterPro" id="IPR011009">
    <property type="entry name" value="Kinase-like_dom_sf"/>
</dbReference>
<evidence type="ECO:0000256" key="3">
    <source>
        <dbReference type="ARBA" id="ARBA00022679"/>
    </source>
</evidence>
<dbReference type="GO" id="GO:0004674">
    <property type="term" value="F:protein serine/threonine kinase activity"/>
    <property type="evidence" value="ECO:0007669"/>
    <property type="project" value="UniProtKB-KW"/>
</dbReference>
<dbReference type="Pfam" id="PF00069">
    <property type="entry name" value="Pkinase"/>
    <property type="match status" value="1"/>
</dbReference>
<comment type="caution">
    <text evidence="10">The sequence shown here is derived from an EMBL/GenBank/DDBJ whole genome shotgun (WGS) entry which is preliminary data.</text>
</comment>
<organism evidence="10 11">
    <name type="scientific">Mycena maculata</name>
    <dbReference type="NCBI Taxonomy" id="230809"/>
    <lineage>
        <taxon>Eukaryota</taxon>
        <taxon>Fungi</taxon>
        <taxon>Dikarya</taxon>
        <taxon>Basidiomycota</taxon>
        <taxon>Agaricomycotina</taxon>
        <taxon>Agaricomycetes</taxon>
        <taxon>Agaricomycetidae</taxon>
        <taxon>Agaricales</taxon>
        <taxon>Marasmiineae</taxon>
        <taxon>Mycenaceae</taxon>
        <taxon>Mycena</taxon>
    </lineage>
</organism>
<keyword evidence="5 10" id="KW-0418">Kinase</keyword>
<gene>
    <name evidence="10" type="ORF">DFH07DRAFT_405858</name>
</gene>
<reference evidence="10" key="1">
    <citation type="submission" date="2023-03" db="EMBL/GenBank/DDBJ databases">
        <title>Massive genome expansion in bonnet fungi (Mycena s.s.) driven by repeated elements and novel gene families across ecological guilds.</title>
        <authorList>
            <consortium name="Lawrence Berkeley National Laboratory"/>
            <person name="Harder C.B."/>
            <person name="Miyauchi S."/>
            <person name="Viragh M."/>
            <person name="Kuo A."/>
            <person name="Thoen E."/>
            <person name="Andreopoulos B."/>
            <person name="Lu D."/>
            <person name="Skrede I."/>
            <person name="Drula E."/>
            <person name="Henrissat B."/>
            <person name="Morin E."/>
            <person name="Kohler A."/>
            <person name="Barry K."/>
            <person name="LaButti K."/>
            <person name="Morin E."/>
            <person name="Salamov A."/>
            <person name="Lipzen A."/>
            <person name="Mereny Z."/>
            <person name="Hegedus B."/>
            <person name="Baldrian P."/>
            <person name="Stursova M."/>
            <person name="Weitz H."/>
            <person name="Taylor A."/>
            <person name="Grigoriev I.V."/>
            <person name="Nagy L.G."/>
            <person name="Martin F."/>
            <person name="Kauserud H."/>
        </authorList>
    </citation>
    <scope>NUCLEOTIDE SEQUENCE</scope>
    <source>
        <strain evidence="10">CBHHK188m</strain>
    </source>
</reference>
<keyword evidence="1" id="KW-0723">Serine/threonine-protein kinase</keyword>
<feature type="domain" description="Protein kinase" evidence="9">
    <location>
        <begin position="47"/>
        <end position="333"/>
    </location>
</feature>
<dbReference type="Proteomes" id="UP001215280">
    <property type="component" value="Unassembled WGS sequence"/>
</dbReference>
<dbReference type="PROSITE" id="PS00107">
    <property type="entry name" value="PROTEIN_KINASE_ATP"/>
    <property type="match status" value="1"/>
</dbReference>
<dbReference type="InterPro" id="IPR008271">
    <property type="entry name" value="Ser/Thr_kinase_AS"/>
</dbReference>
<dbReference type="EMBL" id="JARJLG010000042">
    <property type="protein sequence ID" value="KAJ7762825.1"/>
    <property type="molecule type" value="Genomic_DNA"/>
</dbReference>
<dbReference type="GO" id="GO:0005524">
    <property type="term" value="F:ATP binding"/>
    <property type="evidence" value="ECO:0007669"/>
    <property type="project" value="UniProtKB-UniRule"/>
</dbReference>
<feature type="binding site" evidence="7">
    <location>
        <position position="76"/>
    </location>
    <ligand>
        <name>ATP</name>
        <dbReference type="ChEBI" id="CHEBI:30616"/>
    </ligand>
</feature>
<name>A0AAD7JDW7_9AGAR</name>
<dbReference type="Gene3D" id="1.10.510.10">
    <property type="entry name" value="Transferase(Phosphotransferase) domain 1"/>
    <property type="match status" value="1"/>
</dbReference>
<keyword evidence="6 7" id="KW-0067">ATP-binding</keyword>
<dbReference type="SMART" id="SM00220">
    <property type="entry name" value="S_TKc"/>
    <property type="match status" value="1"/>
</dbReference>
<dbReference type="Gene3D" id="3.30.200.20">
    <property type="entry name" value="Phosphorylase Kinase, domain 1"/>
    <property type="match status" value="1"/>
</dbReference>
<proteinExistence type="predicted"/>
<keyword evidence="4 7" id="KW-0547">Nucleotide-binding</keyword>
<evidence type="ECO:0000256" key="5">
    <source>
        <dbReference type="ARBA" id="ARBA00022777"/>
    </source>
</evidence>
<evidence type="ECO:0000256" key="4">
    <source>
        <dbReference type="ARBA" id="ARBA00022741"/>
    </source>
</evidence>
<accession>A0AAD7JDW7</accession>
<keyword evidence="3" id="KW-0808">Transferase</keyword>
<dbReference type="PROSITE" id="PS50011">
    <property type="entry name" value="PROTEIN_KINASE_DOM"/>
    <property type="match status" value="1"/>
</dbReference>
<evidence type="ECO:0000313" key="10">
    <source>
        <dbReference type="EMBL" id="KAJ7762825.1"/>
    </source>
</evidence>
<dbReference type="PROSITE" id="PS00108">
    <property type="entry name" value="PROTEIN_KINASE_ST"/>
    <property type="match status" value="1"/>
</dbReference>